<dbReference type="KEGG" id="btp:D805_1462"/>
<keyword evidence="2" id="KW-1185">Reference proteome</keyword>
<dbReference type="HOGENOM" id="CLU_2858751_0_0_11"/>
<reference evidence="1 2" key="1">
    <citation type="journal article" date="2013" name="Genome Announc.">
        <title>Complete Genome Sequence of the Probiotic Bifidobacterium thermophilum Strain RBL67.</title>
        <authorList>
            <person name="Jans C."/>
            <person name="Lacroix C."/>
            <person name="Follador R."/>
            <person name="Stevens M.J."/>
        </authorList>
    </citation>
    <scope>NUCLEOTIDE SEQUENCE [LARGE SCALE GENOMIC DNA]</scope>
    <source>
        <strain evidence="1 2">RBL67</strain>
    </source>
</reference>
<organism evidence="1 2">
    <name type="scientific">Bifidobacterium thermophilum RBL67</name>
    <dbReference type="NCBI Taxonomy" id="1254439"/>
    <lineage>
        <taxon>Bacteria</taxon>
        <taxon>Bacillati</taxon>
        <taxon>Actinomycetota</taxon>
        <taxon>Actinomycetes</taxon>
        <taxon>Bifidobacteriales</taxon>
        <taxon>Bifidobacteriaceae</taxon>
        <taxon>Bifidobacterium</taxon>
    </lineage>
</organism>
<proteinExistence type="predicted"/>
<dbReference type="PATRIC" id="fig|1254439.12.peg.1454"/>
<name>M4RHS3_9BIFI</name>
<dbReference type="EMBL" id="CP004346">
    <property type="protein sequence ID" value="AGH41729.1"/>
    <property type="molecule type" value="Genomic_DNA"/>
</dbReference>
<accession>M4RHS3</accession>
<dbReference type="Proteomes" id="UP000011835">
    <property type="component" value="Chromosome"/>
</dbReference>
<sequence length="64" mass="7101">MLRVSSFGSTLRVYGVAAGGRLIPVGDGVNRFRFRYAFSDSVRRLGRMPCRRADDQAPKASTNH</sequence>
<evidence type="ECO:0000313" key="2">
    <source>
        <dbReference type="Proteomes" id="UP000011835"/>
    </source>
</evidence>
<dbReference type="AlphaFoldDB" id="M4RHS3"/>
<gene>
    <name evidence="1" type="ORF">D805_1462</name>
</gene>
<evidence type="ECO:0000313" key="1">
    <source>
        <dbReference type="EMBL" id="AGH41729.1"/>
    </source>
</evidence>
<protein>
    <submittedName>
        <fullName evidence="1">Uncharacterized protein</fullName>
    </submittedName>
</protein>